<dbReference type="PANTHER" id="PTHR21180">
    <property type="entry name" value="ENDONUCLEASE/EXONUCLEASE/PHOSPHATASE FAMILY DOMAIN-CONTAINING PROTEIN 1"/>
    <property type="match status" value="1"/>
</dbReference>
<dbReference type="InterPro" id="IPR051675">
    <property type="entry name" value="Endo/Exo/Phosphatase_dom_1"/>
</dbReference>
<feature type="domain" description="Helix-hairpin-helix DNA-binding motif class 1" evidence="2">
    <location>
        <begin position="189"/>
        <end position="208"/>
    </location>
</feature>
<feature type="compositionally biased region" description="Low complexity" evidence="1">
    <location>
        <begin position="42"/>
        <end position="56"/>
    </location>
</feature>
<dbReference type="Pfam" id="PF10531">
    <property type="entry name" value="SLBB"/>
    <property type="match status" value="1"/>
</dbReference>
<dbReference type="InterPro" id="IPR019554">
    <property type="entry name" value="Soluble_ligand-bd"/>
</dbReference>
<evidence type="ECO:0000313" key="3">
    <source>
        <dbReference type="EMBL" id="MBO1307036.1"/>
    </source>
</evidence>
<comment type="caution">
    <text evidence="3">The sequence shown here is derived from an EMBL/GenBank/DDBJ whole genome shotgun (WGS) entry which is preliminary data.</text>
</comment>
<dbReference type="SMART" id="SM00278">
    <property type="entry name" value="HhH1"/>
    <property type="match status" value="2"/>
</dbReference>
<accession>A0ABS3LE58</accession>
<organism evidence="3 4">
    <name type="scientific">Candidatus Enterococcus moelleringii</name>
    <dbReference type="NCBI Taxonomy" id="2815325"/>
    <lineage>
        <taxon>Bacteria</taxon>
        <taxon>Bacillati</taxon>
        <taxon>Bacillota</taxon>
        <taxon>Bacilli</taxon>
        <taxon>Lactobacillales</taxon>
        <taxon>Enterococcaceae</taxon>
        <taxon>Enterococcus</taxon>
    </lineage>
</organism>
<name>A0ABS3LE58_9ENTE</name>
<dbReference type="EMBL" id="JAFREM010000018">
    <property type="protein sequence ID" value="MBO1307036.1"/>
    <property type="molecule type" value="Genomic_DNA"/>
</dbReference>
<dbReference type="Pfam" id="PF12836">
    <property type="entry name" value="HHH_3"/>
    <property type="match status" value="1"/>
</dbReference>
<protein>
    <submittedName>
        <fullName evidence="3">Helix-hairpin-helix domain-containing protein</fullName>
    </submittedName>
</protein>
<dbReference type="SUPFAM" id="SSF47781">
    <property type="entry name" value="RuvA domain 2-like"/>
    <property type="match status" value="1"/>
</dbReference>
<dbReference type="PANTHER" id="PTHR21180:SF32">
    <property type="entry name" value="ENDONUCLEASE_EXONUCLEASE_PHOSPHATASE FAMILY DOMAIN-CONTAINING PROTEIN 1"/>
    <property type="match status" value="1"/>
</dbReference>
<dbReference type="Gene3D" id="1.10.150.280">
    <property type="entry name" value="AF1531-like domain"/>
    <property type="match status" value="1"/>
</dbReference>
<sequence length="211" mass="22885">MKFNDQQKKYALLAVGGAVLFLVLWLVFRPPEEAAQDEPLFSTQETTTTTSSSQTQAETDWYVDLKGAVANPGMYRIKEGMRLMDAIEMGGGFTDEADRNQVNLAKLLSDQEIVYVPKVGEEIPVVQEAAQGPAAAAPTEGGGGEEATEKININTADAAQLQQLSGIGEKRAQDIINYREENGSFQSVEDITNVSGIGQKTLENLRNSITI</sequence>
<evidence type="ECO:0000259" key="2">
    <source>
        <dbReference type="SMART" id="SM00278"/>
    </source>
</evidence>
<reference evidence="3 4" key="1">
    <citation type="submission" date="2021-03" db="EMBL/GenBank/DDBJ databases">
        <title>Enterococcal diversity collection.</title>
        <authorList>
            <person name="Gilmore M.S."/>
            <person name="Schwartzman J."/>
            <person name="Van Tyne D."/>
            <person name="Martin M."/>
            <person name="Earl A.M."/>
            <person name="Manson A.L."/>
            <person name="Straub T."/>
            <person name="Salamzade R."/>
            <person name="Saavedra J."/>
            <person name="Lebreton F."/>
            <person name="Prichula J."/>
            <person name="Schaufler K."/>
            <person name="Gaca A."/>
            <person name="Sgardioli B."/>
            <person name="Wagenaar J."/>
            <person name="Strong T."/>
        </authorList>
    </citation>
    <scope>NUCLEOTIDE SEQUENCE [LARGE SCALE GENOMIC DNA]</scope>
    <source>
        <strain evidence="3 4">669A</strain>
    </source>
</reference>
<keyword evidence="4" id="KW-1185">Reference proteome</keyword>
<dbReference type="InterPro" id="IPR010994">
    <property type="entry name" value="RuvA_2-like"/>
</dbReference>
<gene>
    <name evidence="3" type="ORF">JZO70_12740</name>
</gene>
<dbReference type="InterPro" id="IPR003583">
    <property type="entry name" value="Hlx-hairpin-Hlx_DNA-bd_motif"/>
</dbReference>
<dbReference type="RefSeq" id="WP_207673948.1">
    <property type="nucleotide sequence ID" value="NZ_JAFREM010000018.1"/>
</dbReference>
<proteinExistence type="predicted"/>
<feature type="domain" description="Helix-hairpin-helix DNA-binding motif class 1" evidence="2">
    <location>
        <begin position="159"/>
        <end position="178"/>
    </location>
</feature>
<evidence type="ECO:0000313" key="4">
    <source>
        <dbReference type="Proteomes" id="UP000664601"/>
    </source>
</evidence>
<dbReference type="NCBIfam" id="TIGR00426">
    <property type="entry name" value="competence protein ComEA helix-hairpin-helix repeat region"/>
    <property type="match status" value="1"/>
</dbReference>
<evidence type="ECO:0000256" key="1">
    <source>
        <dbReference type="SAM" id="MobiDB-lite"/>
    </source>
</evidence>
<dbReference type="InterPro" id="IPR004509">
    <property type="entry name" value="Competence_ComEA_HhH"/>
</dbReference>
<feature type="region of interest" description="Disordered" evidence="1">
    <location>
        <begin position="37"/>
        <end position="56"/>
    </location>
</feature>
<dbReference type="Proteomes" id="UP000664601">
    <property type="component" value="Unassembled WGS sequence"/>
</dbReference>